<evidence type="ECO:0008006" key="3">
    <source>
        <dbReference type="Google" id="ProtNLM"/>
    </source>
</evidence>
<proteinExistence type="predicted"/>
<dbReference type="Proteomes" id="UP001449657">
    <property type="component" value="Chromosome"/>
</dbReference>
<gene>
    <name evidence="1" type="ORF">WJU22_02665</name>
</gene>
<evidence type="ECO:0000313" key="2">
    <source>
        <dbReference type="Proteomes" id="UP001449657"/>
    </source>
</evidence>
<dbReference type="RefSeq" id="WP_341841742.1">
    <property type="nucleotide sequence ID" value="NZ_CP149792.1"/>
</dbReference>
<protein>
    <recommendedName>
        <fullName evidence="3">NADPH-dependent FMN reductase</fullName>
    </recommendedName>
</protein>
<name>A0ABZ2Z5E0_9BACT</name>
<accession>A0ABZ2Z5E0</accession>
<organism evidence="1 2">
    <name type="scientific">Chitinophaga caseinilytica</name>
    <dbReference type="NCBI Taxonomy" id="2267521"/>
    <lineage>
        <taxon>Bacteria</taxon>
        <taxon>Pseudomonadati</taxon>
        <taxon>Bacteroidota</taxon>
        <taxon>Chitinophagia</taxon>
        <taxon>Chitinophagales</taxon>
        <taxon>Chitinophagaceae</taxon>
        <taxon>Chitinophaga</taxon>
    </lineage>
</organism>
<keyword evidence="2" id="KW-1185">Reference proteome</keyword>
<dbReference type="EMBL" id="CP150096">
    <property type="protein sequence ID" value="WZN47080.1"/>
    <property type="molecule type" value="Genomic_DNA"/>
</dbReference>
<evidence type="ECO:0000313" key="1">
    <source>
        <dbReference type="EMBL" id="WZN47080.1"/>
    </source>
</evidence>
<sequence>MMKKTALHIISSARRSASFSKGLSSAIVDWLIGKQEIDTVIERDLTWEAPPYLNGTSSAHFTKIPAQPTRKNGGIAVLQNFCFLKC</sequence>
<reference evidence="1 2" key="1">
    <citation type="submission" date="2024-03" db="EMBL/GenBank/DDBJ databases">
        <title>Chitinophaga caseinilytica sp. nov., a casein hydrolysing bacterium isolated from forest soil.</title>
        <authorList>
            <person name="Lee D.S."/>
            <person name="Han D.M."/>
            <person name="Baek J.H."/>
            <person name="Choi D.G."/>
            <person name="Jeon J.H."/>
            <person name="Jeon C.O."/>
        </authorList>
    </citation>
    <scope>NUCLEOTIDE SEQUENCE [LARGE SCALE GENOMIC DNA]</scope>
    <source>
        <strain evidence="1 2">KACC 19118</strain>
    </source>
</reference>